<protein>
    <recommendedName>
        <fullName evidence="1">SnoaL-like domain-containing protein</fullName>
    </recommendedName>
</protein>
<dbReference type="Proteomes" id="UP000573327">
    <property type="component" value="Unassembled WGS sequence"/>
</dbReference>
<keyword evidence="3" id="KW-1185">Reference proteome</keyword>
<feature type="domain" description="SnoaL-like" evidence="1">
    <location>
        <begin position="11"/>
        <end position="104"/>
    </location>
</feature>
<gene>
    <name evidence="2" type="ORF">F4556_005561</name>
</gene>
<dbReference type="Gene3D" id="3.10.450.50">
    <property type="match status" value="1"/>
</dbReference>
<dbReference type="InterPro" id="IPR032710">
    <property type="entry name" value="NTF2-like_dom_sf"/>
</dbReference>
<sequence length="111" mass="12543">MTVVIDPQSVVERQLDAYNAHDLDAFVATYAQNVVVHRRDGSLWEGSEALRDAYRDQFAAGRCRAEITGRRVEGGWVVDHETAYGITDEPIHLLVAYHVRDGLIDQVRFMA</sequence>
<reference evidence="2 3" key="1">
    <citation type="submission" date="2020-08" db="EMBL/GenBank/DDBJ databases">
        <title>Sequencing the genomes of 1000 actinobacteria strains.</title>
        <authorList>
            <person name="Klenk H.-P."/>
        </authorList>
    </citation>
    <scope>NUCLEOTIDE SEQUENCE [LARGE SCALE GENOMIC DNA]</scope>
    <source>
        <strain evidence="2 3">DSM 44786</strain>
    </source>
</reference>
<evidence type="ECO:0000259" key="1">
    <source>
        <dbReference type="Pfam" id="PF12680"/>
    </source>
</evidence>
<dbReference type="SUPFAM" id="SSF54427">
    <property type="entry name" value="NTF2-like"/>
    <property type="match status" value="1"/>
</dbReference>
<evidence type="ECO:0000313" key="2">
    <source>
        <dbReference type="EMBL" id="MBB4950026.1"/>
    </source>
</evidence>
<dbReference type="AlphaFoldDB" id="A0A7W7WK58"/>
<dbReference type="RefSeq" id="WP_184920818.1">
    <property type="nucleotide sequence ID" value="NZ_JACHJR010000001.1"/>
</dbReference>
<proteinExistence type="predicted"/>
<dbReference type="EMBL" id="JACHJR010000001">
    <property type="protein sequence ID" value="MBB4950026.1"/>
    <property type="molecule type" value="Genomic_DNA"/>
</dbReference>
<dbReference type="InterPro" id="IPR037401">
    <property type="entry name" value="SnoaL-like"/>
</dbReference>
<comment type="caution">
    <text evidence="2">The sequence shown here is derived from an EMBL/GenBank/DDBJ whole genome shotgun (WGS) entry which is preliminary data.</text>
</comment>
<accession>A0A7W7WK58</accession>
<evidence type="ECO:0000313" key="3">
    <source>
        <dbReference type="Proteomes" id="UP000573327"/>
    </source>
</evidence>
<dbReference type="Pfam" id="PF12680">
    <property type="entry name" value="SnoaL_2"/>
    <property type="match status" value="1"/>
</dbReference>
<organism evidence="2 3">
    <name type="scientific">Kitasatospora gansuensis</name>
    <dbReference type="NCBI Taxonomy" id="258050"/>
    <lineage>
        <taxon>Bacteria</taxon>
        <taxon>Bacillati</taxon>
        <taxon>Actinomycetota</taxon>
        <taxon>Actinomycetes</taxon>
        <taxon>Kitasatosporales</taxon>
        <taxon>Streptomycetaceae</taxon>
        <taxon>Kitasatospora</taxon>
    </lineage>
</organism>
<name>A0A7W7WK58_9ACTN</name>